<comment type="caution">
    <text evidence="2">The sequence shown here is derived from an EMBL/GenBank/DDBJ whole genome shotgun (WGS) entry which is preliminary data.</text>
</comment>
<dbReference type="InterPro" id="IPR024473">
    <property type="entry name" value="Transposases_IS4_N"/>
</dbReference>
<name>A0AAV4YSB2_AERCA</name>
<dbReference type="PANTHER" id="PTHR37529:SF1">
    <property type="entry name" value="TRANSPOSASE INSG FOR INSERTION SEQUENCE ELEMENT IS4-RELATED"/>
    <property type="match status" value="1"/>
</dbReference>
<feature type="domain" description="Transposase IS4 N-terminal" evidence="1">
    <location>
        <begin position="20"/>
        <end position="112"/>
    </location>
</feature>
<proteinExistence type="predicted"/>
<sequence length="158" mass="17822">MSIANDLNDVVEASGDMLARLAIFADHIPDEWITAAAALSEKATIRRRRLPSDMVLWLVVGMAFFRNEPISEVARRLNICAEGLANDALLADSALSQARQRLGKQPLEWLFKQCADVWGRERYPEDHWHGLQVFAIDGALFRTQDMPECVFPRMAIAQ</sequence>
<accession>A0AAV4YSB2</accession>
<dbReference type="Pfam" id="PF13006">
    <property type="entry name" value="Nterm_IS4"/>
    <property type="match status" value="1"/>
</dbReference>
<dbReference type="AlphaFoldDB" id="A0AAV4YSB2"/>
<protein>
    <recommendedName>
        <fullName evidence="1">Transposase IS4 N-terminal domain-containing protein</fullName>
    </recommendedName>
</protein>
<dbReference type="PANTHER" id="PTHR37529">
    <property type="entry name" value="TRANSPOSASE INSG FOR INSERTION SEQUENCE ELEMENT IS4-RELATED"/>
    <property type="match status" value="1"/>
</dbReference>
<dbReference type="EMBL" id="BPNI01000214">
    <property type="protein sequence ID" value="GJA43600.1"/>
    <property type="molecule type" value="Genomic_DNA"/>
</dbReference>
<evidence type="ECO:0000313" key="3">
    <source>
        <dbReference type="Proteomes" id="UP000886939"/>
    </source>
</evidence>
<evidence type="ECO:0000313" key="2">
    <source>
        <dbReference type="EMBL" id="GJA43600.1"/>
    </source>
</evidence>
<gene>
    <name evidence="2" type="ORF">KAM343_43960</name>
</gene>
<reference evidence="2" key="1">
    <citation type="submission" date="2021-07" db="EMBL/GenBank/DDBJ databases">
        <title>Draft genome sequence of carbapenem-resistant Aeromonas spp. in Japan.</title>
        <authorList>
            <person name="Maehana S."/>
            <person name="Suzuki M."/>
            <person name="Kitasato H."/>
        </authorList>
    </citation>
    <scope>NUCLEOTIDE SEQUENCE</scope>
    <source>
        <strain evidence="2">KAM343</strain>
    </source>
</reference>
<dbReference type="Proteomes" id="UP000886939">
    <property type="component" value="Unassembled WGS sequence"/>
</dbReference>
<evidence type="ECO:0000259" key="1">
    <source>
        <dbReference type="Pfam" id="PF13006"/>
    </source>
</evidence>
<organism evidence="2 3">
    <name type="scientific">Aeromonas caviae</name>
    <name type="common">Aeromonas punctata</name>
    <dbReference type="NCBI Taxonomy" id="648"/>
    <lineage>
        <taxon>Bacteria</taxon>
        <taxon>Pseudomonadati</taxon>
        <taxon>Pseudomonadota</taxon>
        <taxon>Gammaproteobacteria</taxon>
        <taxon>Aeromonadales</taxon>
        <taxon>Aeromonadaceae</taxon>
        <taxon>Aeromonas</taxon>
    </lineage>
</organism>